<keyword evidence="1" id="KW-0732">Signal</keyword>
<proteinExistence type="predicted"/>
<dbReference type="RefSeq" id="WP_186836298.1">
    <property type="nucleotide sequence ID" value="NZ_JACOPD010000002.1"/>
</dbReference>
<feature type="signal peptide" evidence="1">
    <location>
        <begin position="1"/>
        <end position="30"/>
    </location>
</feature>
<evidence type="ECO:0000313" key="2">
    <source>
        <dbReference type="EMBL" id="MBC5680190.1"/>
    </source>
</evidence>
<feature type="chain" id="PRO_5046344319" evidence="1">
    <location>
        <begin position="31"/>
        <end position="149"/>
    </location>
</feature>
<reference evidence="2 3" key="1">
    <citation type="submission" date="2020-08" db="EMBL/GenBank/DDBJ databases">
        <title>Genome public.</title>
        <authorList>
            <person name="Liu C."/>
            <person name="Sun Q."/>
        </authorList>
    </citation>
    <scope>NUCLEOTIDE SEQUENCE [LARGE SCALE GENOMIC DNA]</scope>
    <source>
        <strain evidence="2 3">NSJ-43</strain>
    </source>
</reference>
<dbReference type="Proteomes" id="UP000628463">
    <property type="component" value="Unassembled WGS sequence"/>
</dbReference>
<evidence type="ECO:0000256" key="1">
    <source>
        <dbReference type="SAM" id="SignalP"/>
    </source>
</evidence>
<comment type="caution">
    <text evidence="2">The sequence shown here is derived from an EMBL/GenBank/DDBJ whole genome shotgun (WGS) entry which is preliminary data.</text>
</comment>
<name>A0ABR7FYD4_9FIRM</name>
<organism evidence="2 3">
    <name type="scientific">Lachnospira hominis</name>
    <name type="common">ex Liu et al. 2021</name>
    <dbReference type="NCBI Taxonomy" id="2763051"/>
    <lineage>
        <taxon>Bacteria</taxon>
        <taxon>Bacillati</taxon>
        <taxon>Bacillota</taxon>
        <taxon>Clostridia</taxon>
        <taxon>Lachnospirales</taxon>
        <taxon>Lachnospiraceae</taxon>
        <taxon>Lachnospira</taxon>
    </lineage>
</organism>
<keyword evidence="3" id="KW-1185">Reference proteome</keyword>
<gene>
    <name evidence="2" type="ORF">H8S01_04340</name>
</gene>
<dbReference type="EMBL" id="JACOPD010000002">
    <property type="protein sequence ID" value="MBC5680190.1"/>
    <property type="molecule type" value="Genomic_DNA"/>
</dbReference>
<evidence type="ECO:0000313" key="3">
    <source>
        <dbReference type="Proteomes" id="UP000628463"/>
    </source>
</evidence>
<accession>A0ABR7FYD4</accession>
<protein>
    <submittedName>
        <fullName evidence="2">Uncharacterized protein</fullName>
    </submittedName>
</protein>
<sequence>MVNVKVTTKRCVSAVMAFLMAAMLVLGVSASPLTQVFAASATKKLKSGDVTVELDKSCAATNVSVDIKTAAEGLHDFTDDPYVHNYLDYMFGDNGLSGIINLTDKDGNKVEYTGTIKVTYTLPDDWNLNYGIKALTVSGSSLGDYKFLR</sequence>